<dbReference type="SUPFAM" id="SSF63712">
    <property type="entry name" value="Nicotinic receptor ligand binding domain-like"/>
    <property type="match status" value="1"/>
</dbReference>
<evidence type="ECO:0000256" key="10">
    <source>
        <dbReference type="ARBA" id="ARBA00023157"/>
    </source>
</evidence>
<keyword evidence="3" id="KW-1003">Cell membrane</keyword>
<keyword evidence="14" id="KW-1071">Ligand-gated ion channel</keyword>
<keyword evidence="11" id="KW-0675">Receptor</keyword>
<dbReference type="InterPro" id="IPR018000">
    <property type="entry name" value="Neurotransmitter_ion_chnl_CS"/>
</dbReference>
<dbReference type="GO" id="GO:0022848">
    <property type="term" value="F:acetylcholine-gated monoatomic cation-selective channel activity"/>
    <property type="evidence" value="ECO:0007669"/>
    <property type="project" value="InterPro"/>
</dbReference>
<dbReference type="GO" id="GO:0045211">
    <property type="term" value="C:postsynaptic membrane"/>
    <property type="evidence" value="ECO:0007669"/>
    <property type="project" value="UniProtKB-SubCell"/>
</dbReference>
<protein>
    <submittedName>
        <fullName evidence="22">Acetylcholine receptor subunit alpha-type acr-16</fullName>
    </submittedName>
</protein>
<proteinExistence type="inferred from homology"/>
<dbReference type="WBParaSite" id="BPAG_0001422301-mRNA-1">
    <property type="protein sequence ID" value="BPAG_0001422301-mRNA-1"/>
    <property type="gene ID" value="BPAG_0001422301"/>
</dbReference>
<dbReference type="GO" id="GO:0004888">
    <property type="term" value="F:transmembrane signaling receptor activity"/>
    <property type="evidence" value="ECO:0007669"/>
    <property type="project" value="InterPro"/>
</dbReference>
<keyword evidence="2 17" id="KW-0813">Transport</keyword>
<feature type="transmembrane region" description="Helical" evidence="17">
    <location>
        <begin position="283"/>
        <end position="301"/>
    </location>
</feature>
<gene>
    <name evidence="20" type="ORF">BPAG_LOCUS14151</name>
</gene>
<dbReference type="PROSITE" id="PS00236">
    <property type="entry name" value="NEUROTR_ION_CHANNEL"/>
    <property type="match status" value="1"/>
</dbReference>
<evidence type="ECO:0000313" key="22">
    <source>
        <dbReference type="WBParaSite" id="BPAG_0001422301-mRNA-1"/>
    </source>
</evidence>
<feature type="transmembrane region" description="Helical" evidence="17">
    <location>
        <begin position="313"/>
        <end position="338"/>
    </location>
</feature>
<dbReference type="NCBIfam" id="TIGR00860">
    <property type="entry name" value="LIC"/>
    <property type="match status" value="1"/>
</dbReference>
<dbReference type="CDD" id="cd19051">
    <property type="entry name" value="LGIC_TM_cation"/>
    <property type="match status" value="1"/>
</dbReference>
<evidence type="ECO:0000256" key="3">
    <source>
        <dbReference type="ARBA" id="ARBA00022475"/>
    </source>
</evidence>
<comment type="similarity">
    <text evidence="1">Belongs to the ligand-gated ion channel (TC 1.A.9) family. Acetylcholine receptor (TC 1.A.9.1) subfamily.</text>
</comment>
<accession>A0A0N4TYW6</accession>
<dbReference type="InterPro" id="IPR006202">
    <property type="entry name" value="Neur_chan_lig-bd"/>
</dbReference>
<evidence type="ECO:0000259" key="18">
    <source>
        <dbReference type="Pfam" id="PF02931"/>
    </source>
</evidence>
<keyword evidence="4 17" id="KW-0812">Transmembrane</keyword>
<evidence type="ECO:0000256" key="2">
    <source>
        <dbReference type="ARBA" id="ARBA00022448"/>
    </source>
</evidence>
<dbReference type="InterPro" id="IPR036719">
    <property type="entry name" value="Neuro-gated_channel_TM_sf"/>
</dbReference>
<dbReference type="CDD" id="cd18997">
    <property type="entry name" value="LGIC_ECD_nAChR"/>
    <property type="match status" value="1"/>
</dbReference>
<sequence>MIISRLANFLRQILCIFSIVYLLLTLMTNFVCASNDERQLFTDLLTNYNVLERPVSNSSMPLIIKMRLFLQQIVDVDEKNQVVQINAWIRYIWEDYKLKWDPREYGGIKDLHFPGDNSRIWRPDILLYNSADDNFDSTFKSNLLVYSNGEVNWIPPGILKFSCKLDITWFPFDDQICGLKFGSWTHNGFALDLQIDADDSNSTHQMDISDYVISGEWDLIATPAVRNIKRFVCCPEPYPTITFYMHIRRRTLYYGFNLLIPSLLISLMTVLGFTLPPDAGEKITLEITILLSIVFFLSMVAEMTPSTSEAVPLIGVFFSCCMLVVSASVVFTVIILNLHFRTSESHVMTPLVFVRRILLEWLPWLLMMSRPGFRYSCGEAITESETSCRTKEDDYIPLINEVILSERRNASDVQILLLHQLYVKLKQISDQMIEEEESERLQNDWKFSAMVVDRACLICFSMFIILSTCCIMLSAPHLNI</sequence>
<evidence type="ECO:0000256" key="7">
    <source>
        <dbReference type="ARBA" id="ARBA00023018"/>
    </source>
</evidence>
<evidence type="ECO:0000256" key="8">
    <source>
        <dbReference type="ARBA" id="ARBA00023065"/>
    </source>
</evidence>
<evidence type="ECO:0000256" key="1">
    <source>
        <dbReference type="ARBA" id="ARBA00009237"/>
    </source>
</evidence>
<dbReference type="Gene3D" id="1.20.58.390">
    <property type="entry name" value="Neurotransmitter-gated ion-channel transmembrane domain"/>
    <property type="match status" value="2"/>
</dbReference>
<evidence type="ECO:0000313" key="20">
    <source>
        <dbReference type="EMBL" id="VDN95336.1"/>
    </source>
</evidence>
<feature type="domain" description="Neurotransmitter-gated ion-channel transmembrane" evidence="19">
    <location>
        <begin position="258"/>
        <end position="471"/>
    </location>
</feature>
<dbReference type="InterPro" id="IPR006029">
    <property type="entry name" value="Neurotrans-gated_channel_TM"/>
</dbReference>
<feature type="transmembrane region" description="Helical" evidence="17">
    <location>
        <begin position="455"/>
        <end position="475"/>
    </location>
</feature>
<feature type="domain" description="Neurotransmitter-gated ion-channel ligand-binding" evidence="18">
    <location>
        <begin position="37"/>
        <end position="251"/>
    </location>
</feature>
<evidence type="ECO:0000256" key="4">
    <source>
        <dbReference type="ARBA" id="ARBA00022692"/>
    </source>
</evidence>
<evidence type="ECO:0000259" key="19">
    <source>
        <dbReference type="Pfam" id="PF02932"/>
    </source>
</evidence>
<dbReference type="PRINTS" id="PR00252">
    <property type="entry name" value="NRIONCHANNEL"/>
</dbReference>
<evidence type="ECO:0000313" key="21">
    <source>
        <dbReference type="Proteomes" id="UP000278627"/>
    </source>
</evidence>
<dbReference type="AlphaFoldDB" id="A0A0N4TYW6"/>
<dbReference type="EMBL" id="UZAD01013534">
    <property type="protein sequence ID" value="VDN95336.1"/>
    <property type="molecule type" value="Genomic_DNA"/>
</dbReference>
<dbReference type="FunFam" id="2.70.170.10:FF:000016">
    <property type="entry name" value="Nicotinic acetylcholine receptor subunit"/>
    <property type="match status" value="1"/>
</dbReference>
<dbReference type="Pfam" id="PF02931">
    <property type="entry name" value="Neur_chan_LBD"/>
    <property type="match status" value="1"/>
</dbReference>
<keyword evidence="12" id="KW-0325">Glycoprotein</keyword>
<evidence type="ECO:0000256" key="5">
    <source>
        <dbReference type="ARBA" id="ARBA00022729"/>
    </source>
</evidence>
<evidence type="ECO:0000256" key="16">
    <source>
        <dbReference type="ARBA" id="ARBA00034104"/>
    </source>
</evidence>
<name>A0A0N4TYW6_BRUPA</name>
<dbReference type="InterPro" id="IPR006201">
    <property type="entry name" value="Neur_channel"/>
</dbReference>
<evidence type="ECO:0000256" key="14">
    <source>
        <dbReference type="ARBA" id="ARBA00023286"/>
    </source>
</evidence>
<keyword evidence="13" id="KW-0628">Postsynaptic cell membrane</keyword>
<dbReference type="Gene3D" id="2.70.170.10">
    <property type="entry name" value="Neurotransmitter-gated ion-channel ligand-binding domain"/>
    <property type="match status" value="1"/>
</dbReference>
<keyword evidence="9 17" id="KW-0472">Membrane</keyword>
<dbReference type="FunFam" id="1.20.58.390:FF:000046">
    <property type="entry name" value="AcetylCholine Receptor"/>
    <property type="match status" value="1"/>
</dbReference>
<evidence type="ECO:0000256" key="13">
    <source>
        <dbReference type="ARBA" id="ARBA00023257"/>
    </source>
</evidence>
<evidence type="ECO:0000256" key="17">
    <source>
        <dbReference type="RuleBase" id="RU000687"/>
    </source>
</evidence>
<dbReference type="InterPro" id="IPR002394">
    <property type="entry name" value="Nicotinic_acetylcholine_rcpt"/>
</dbReference>
<keyword evidence="15 17" id="KW-0407">Ion channel</keyword>
<reference evidence="20 21" key="2">
    <citation type="submission" date="2018-11" db="EMBL/GenBank/DDBJ databases">
        <authorList>
            <consortium name="Pathogen Informatics"/>
        </authorList>
    </citation>
    <scope>NUCLEOTIDE SEQUENCE [LARGE SCALE GENOMIC DNA]</scope>
</reference>
<evidence type="ECO:0000256" key="11">
    <source>
        <dbReference type="ARBA" id="ARBA00023170"/>
    </source>
</evidence>
<dbReference type="STRING" id="6280.A0A0N4TYW6"/>
<evidence type="ECO:0000256" key="6">
    <source>
        <dbReference type="ARBA" id="ARBA00022989"/>
    </source>
</evidence>
<dbReference type="InterPro" id="IPR036734">
    <property type="entry name" value="Neur_chan_lig-bd_sf"/>
</dbReference>
<comment type="subcellular location">
    <subcellularLocation>
        <location evidence="16">Postsynaptic cell membrane</location>
        <topology evidence="16">Multi-pass membrane protein</topology>
    </subcellularLocation>
</comment>
<organism evidence="22">
    <name type="scientific">Brugia pahangi</name>
    <name type="common">Filarial nematode worm</name>
    <dbReference type="NCBI Taxonomy" id="6280"/>
    <lineage>
        <taxon>Eukaryota</taxon>
        <taxon>Metazoa</taxon>
        <taxon>Ecdysozoa</taxon>
        <taxon>Nematoda</taxon>
        <taxon>Chromadorea</taxon>
        <taxon>Rhabditida</taxon>
        <taxon>Spirurina</taxon>
        <taxon>Spiruromorpha</taxon>
        <taxon>Filarioidea</taxon>
        <taxon>Onchocercidae</taxon>
        <taxon>Brugia</taxon>
    </lineage>
</organism>
<dbReference type="PRINTS" id="PR00254">
    <property type="entry name" value="NICOTINICR"/>
</dbReference>
<evidence type="ECO:0000256" key="12">
    <source>
        <dbReference type="ARBA" id="ARBA00023180"/>
    </source>
</evidence>
<keyword evidence="5" id="KW-0732">Signal</keyword>
<keyword evidence="6 17" id="KW-1133">Transmembrane helix</keyword>
<dbReference type="PANTHER" id="PTHR18945">
    <property type="entry name" value="NEUROTRANSMITTER GATED ION CHANNEL"/>
    <property type="match status" value="1"/>
</dbReference>
<reference evidence="22" key="1">
    <citation type="submission" date="2017-02" db="UniProtKB">
        <authorList>
            <consortium name="WormBaseParasite"/>
        </authorList>
    </citation>
    <scope>IDENTIFICATION</scope>
</reference>
<keyword evidence="8 17" id="KW-0406">Ion transport</keyword>
<dbReference type="SUPFAM" id="SSF90112">
    <property type="entry name" value="Neurotransmitter-gated ion-channel transmembrane pore"/>
    <property type="match status" value="1"/>
</dbReference>
<dbReference type="Pfam" id="PF02932">
    <property type="entry name" value="Neur_chan_memb"/>
    <property type="match status" value="1"/>
</dbReference>
<keyword evidence="7" id="KW-0770">Synapse</keyword>
<feature type="transmembrane region" description="Helical" evidence="17">
    <location>
        <begin position="252"/>
        <end position="271"/>
    </location>
</feature>
<evidence type="ECO:0000256" key="9">
    <source>
        <dbReference type="ARBA" id="ARBA00023136"/>
    </source>
</evidence>
<keyword evidence="10" id="KW-1015">Disulfide bond</keyword>
<dbReference type="Proteomes" id="UP000278627">
    <property type="component" value="Unassembled WGS sequence"/>
</dbReference>
<dbReference type="InterPro" id="IPR038050">
    <property type="entry name" value="Neuro_actylchol_rec"/>
</dbReference>
<evidence type="ECO:0000256" key="15">
    <source>
        <dbReference type="ARBA" id="ARBA00023303"/>
    </source>
</evidence>
<keyword evidence="21" id="KW-1185">Reference proteome</keyword>